<sequence length="228" mass="24409">MAVLLRTVSTCGRAATGAAARVVCGIESSKLPKSNGAFFQEQEMAFSKAKNGAGFSQSVDLPARCQAVAAVCPIPTRQSVGVLERAAPEVEKILEPETRPATLNQRAEPLPRSFLAESVSGNLVECSGLGSRPLYTNVLAEFQLSYTGTSQAEVPATVDINAVKMAYHAALERSPADARLVSEFAMFTWKAMGNVDAAEELYNKALELAPNDSNIQANHALFLWQCDE</sequence>
<accession>A0A8T0J5P2</accession>
<dbReference type="PANTHER" id="PTHR26312">
    <property type="entry name" value="TETRATRICOPEPTIDE REPEAT PROTEIN 5"/>
    <property type="match status" value="1"/>
</dbReference>
<name>A0A8T0J5P2_CERPU</name>
<keyword evidence="2" id="KW-1185">Reference proteome</keyword>
<dbReference type="InterPro" id="IPR011990">
    <property type="entry name" value="TPR-like_helical_dom_sf"/>
</dbReference>
<dbReference type="EMBL" id="CM026421">
    <property type="protein sequence ID" value="KAG0590141.1"/>
    <property type="molecule type" value="Genomic_DNA"/>
</dbReference>
<dbReference type="Proteomes" id="UP000822688">
    <property type="component" value="Chromosome 1"/>
</dbReference>
<organism evidence="1 2">
    <name type="scientific">Ceratodon purpureus</name>
    <name type="common">Fire moss</name>
    <name type="synonym">Dicranum purpureum</name>
    <dbReference type="NCBI Taxonomy" id="3225"/>
    <lineage>
        <taxon>Eukaryota</taxon>
        <taxon>Viridiplantae</taxon>
        <taxon>Streptophyta</taxon>
        <taxon>Embryophyta</taxon>
        <taxon>Bryophyta</taxon>
        <taxon>Bryophytina</taxon>
        <taxon>Bryopsida</taxon>
        <taxon>Dicranidae</taxon>
        <taxon>Pseudoditrichales</taxon>
        <taxon>Ditrichaceae</taxon>
        <taxon>Ceratodon</taxon>
    </lineage>
</organism>
<reference evidence="1" key="1">
    <citation type="submission" date="2020-06" db="EMBL/GenBank/DDBJ databases">
        <title>WGS assembly of Ceratodon purpureus strain R40.</title>
        <authorList>
            <person name="Carey S.B."/>
            <person name="Jenkins J."/>
            <person name="Shu S."/>
            <person name="Lovell J.T."/>
            <person name="Sreedasyam A."/>
            <person name="Maumus F."/>
            <person name="Tiley G.P."/>
            <person name="Fernandez-Pozo N."/>
            <person name="Barry K."/>
            <person name="Chen C."/>
            <person name="Wang M."/>
            <person name="Lipzen A."/>
            <person name="Daum C."/>
            <person name="Saski C.A."/>
            <person name="Payton A.C."/>
            <person name="Mcbreen J.C."/>
            <person name="Conrad R.E."/>
            <person name="Kollar L.M."/>
            <person name="Olsson S."/>
            <person name="Huttunen S."/>
            <person name="Landis J.B."/>
            <person name="Wickett N.J."/>
            <person name="Johnson M.G."/>
            <person name="Rensing S.A."/>
            <person name="Grimwood J."/>
            <person name="Schmutz J."/>
            <person name="Mcdaniel S.F."/>
        </authorList>
    </citation>
    <scope>NUCLEOTIDE SEQUENCE</scope>
    <source>
        <strain evidence="1">R40</strain>
    </source>
</reference>
<dbReference type="SUPFAM" id="SSF48452">
    <property type="entry name" value="TPR-like"/>
    <property type="match status" value="1"/>
</dbReference>
<proteinExistence type="predicted"/>
<comment type="caution">
    <text evidence="1">The sequence shown here is derived from an EMBL/GenBank/DDBJ whole genome shotgun (WGS) entry which is preliminary data.</text>
</comment>
<evidence type="ECO:0000313" key="1">
    <source>
        <dbReference type="EMBL" id="KAG0590141.1"/>
    </source>
</evidence>
<dbReference type="PANTHER" id="PTHR26312:SF222">
    <property type="entry name" value="EXPRESSED PROTEIN"/>
    <property type="match status" value="1"/>
</dbReference>
<dbReference type="AlphaFoldDB" id="A0A8T0J5P2"/>
<gene>
    <name evidence="1" type="ORF">KC19_1G075500</name>
</gene>
<evidence type="ECO:0000313" key="2">
    <source>
        <dbReference type="Proteomes" id="UP000822688"/>
    </source>
</evidence>
<protein>
    <submittedName>
        <fullName evidence="1">Uncharacterized protein</fullName>
    </submittedName>
</protein>
<dbReference type="Gene3D" id="1.25.40.10">
    <property type="entry name" value="Tetratricopeptide repeat domain"/>
    <property type="match status" value="1"/>
</dbReference>